<dbReference type="SUPFAM" id="SSF160909">
    <property type="entry name" value="ATP12-like"/>
    <property type="match status" value="1"/>
</dbReference>
<dbReference type="InterPro" id="IPR023335">
    <property type="entry name" value="ATP12_ortho_dom_sf"/>
</dbReference>
<dbReference type="Gene3D" id="1.10.3580.10">
    <property type="entry name" value="ATP12 ATPase"/>
    <property type="match status" value="1"/>
</dbReference>
<accession>A0A9Q1C2U6</accession>
<keyword evidence="7" id="KW-1185">Reference proteome</keyword>
<dbReference type="OrthoDB" id="5673at2759"/>
<keyword evidence="4" id="KW-0496">Mitochondrion</keyword>
<organism evidence="6 7">
    <name type="scientific">Holothuria leucospilota</name>
    <name type="common">Black long sea cucumber</name>
    <name type="synonym">Mertensiothuria leucospilota</name>
    <dbReference type="NCBI Taxonomy" id="206669"/>
    <lineage>
        <taxon>Eukaryota</taxon>
        <taxon>Metazoa</taxon>
        <taxon>Echinodermata</taxon>
        <taxon>Eleutherozoa</taxon>
        <taxon>Echinozoa</taxon>
        <taxon>Holothuroidea</taxon>
        <taxon>Aspidochirotacea</taxon>
        <taxon>Aspidochirotida</taxon>
        <taxon>Holothuriidae</taxon>
        <taxon>Holothuria</taxon>
    </lineage>
</organism>
<evidence type="ECO:0000313" key="6">
    <source>
        <dbReference type="EMBL" id="KAJ8037160.1"/>
    </source>
</evidence>
<protein>
    <submittedName>
        <fullName evidence="6">ATP synthase mitochondrial F1 complex assembly factor 2</fullName>
    </submittedName>
</protein>
<dbReference type="InterPro" id="IPR011419">
    <property type="entry name" value="ATP12_ATP_synth-F1-assembly"/>
</dbReference>
<keyword evidence="5" id="KW-0143">Chaperone</keyword>
<comment type="caution">
    <text evidence="6">The sequence shown here is derived from an EMBL/GenBank/DDBJ whole genome shotgun (WGS) entry which is preliminary data.</text>
</comment>
<evidence type="ECO:0000256" key="5">
    <source>
        <dbReference type="ARBA" id="ARBA00023186"/>
    </source>
</evidence>
<comment type="similarity">
    <text evidence="2">Belongs to the ATP12 family.</text>
</comment>
<comment type="subcellular location">
    <subcellularLocation>
        <location evidence="1">Mitochondrion</location>
    </subcellularLocation>
</comment>
<dbReference type="PANTHER" id="PTHR21013">
    <property type="entry name" value="ATP SYNTHASE MITOCHONDRIAL F1 COMPLEX ASSEMBLY FACTOR 2/ATP12 PROTEIN, MITOCHONDRIAL PRECURSOR"/>
    <property type="match status" value="1"/>
</dbReference>
<dbReference type="EMBL" id="JAIZAY010000008">
    <property type="protein sequence ID" value="KAJ8037160.1"/>
    <property type="molecule type" value="Genomic_DNA"/>
</dbReference>
<evidence type="ECO:0000256" key="4">
    <source>
        <dbReference type="ARBA" id="ARBA00023128"/>
    </source>
</evidence>
<dbReference type="PANTHER" id="PTHR21013:SF10">
    <property type="entry name" value="ATP SYNTHASE MITOCHONDRIAL F1 COMPLEX ASSEMBLY FACTOR 2"/>
    <property type="match status" value="1"/>
</dbReference>
<proteinExistence type="inferred from homology"/>
<dbReference type="Pfam" id="PF07542">
    <property type="entry name" value="ATP12"/>
    <property type="match status" value="1"/>
</dbReference>
<dbReference type="Gene3D" id="3.30.2180.10">
    <property type="entry name" value="ATP12-like"/>
    <property type="match status" value="1"/>
</dbReference>
<sequence>MNFARILPLTRSGALLPTCLNCQAQHGPLQIKRFYKDMKKFYKNVTISKSNGRFEINLDKNKLKTPLGTLFTVPTEPLAVAIATEWDSQQKLIKRHSMYLTSLCNTAIENPTGRSKETVIQSVMHFLETDTLCFRLDEPPELEELQTNHWDPVVSWFNNRYEADVQPTTSIISPVISKNTQENLKKHLSSHNDWALVGIESAVHSLKSLILALALIDREVDAETALKLSRLELEFQVSRWGKVEWSHDVEYADLKARVSAAALFVHLVQESSNIITKMAS</sequence>
<dbReference type="GO" id="GO:0033615">
    <property type="term" value="P:mitochondrial proton-transporting ATP synthase complex assembly"/>
    <property type="evidence" value="ECO:0007669"/>
    <property type="project" value="TreeGrafter"/>
</dbReference>
<dbReference type="AlphaFoldDB" id="A0A9Q1C2U6"/>
<evidence type="ECO:0000256" key="3">
    <source>
        <dbReference type="ARBA" id="ARBA00022946"/>
    </source>
</evidence>
<evidence type="ECO:0000313" key="7">
    <source>
        <dbReference type="Proteomes" id="UP001152320"/>
    </source>
</evidence>
<keyword evidence="3" id="KW-0809">Transit peptide</keyword>
<name>A0A9Q1C2U6_HOLLE</name>
<dbReference type="InterPro" id="IPR042272">
    <property type="entry name" value="ATP12_ATP_synth-F1-assembly_N"/>
</dbReference>
<evidence type="ECO:0000256" key="1">
    <source>
        <dbReference type="ARBA" id="ARBA00004173"/>
    </source>
</evidence>
<gene>
    <name evidence="6" type="ORF">HOLleu_17908</name>
</gene>
<dbReference type="Proteomes" id="UP001152320">
    <property type="component" value="Chromosome 8"/>
</dbReference>
<dbReference type="GO" id="GO:0005739">
    <property type="term" value="C:mitochondrion"/>
    <property type="evidence" value="ECO:0007669"/>
    <property type="project" value="UniProtKB-SubCell"/>
</dbReference>
<evidence type="ECO:0000256" key="2">
    <source>
        <dbReference type="ARBA" id="ARBA00008231"/>
    </source>
</evidence>
<reference evidence="6" key="1">
    <citation type="submission" date="2021-10" db="EMBL/GenBank/DDBJ databases">
        <title>Tropical sea cucumber genome reveals ecological adaptation and Cuvierian tubules defense mechanism.</title>
        <authorList>
            <person name="Chen T."/>
        </authorList>
    </citation>
    <scope>NUCLEOTIDE SEQUENCE</scope>
    <source>
        <strain evidence="6">Nanhai2018</strain>
        <tissue evidence="6">Muscle</tissue>
    </source>
</reference>